<reference evidence="1 2" key="1">
    <citation type="submission" date="2013-07" db="EMBL/GenBank/DDBJ databases">
        <title>Comparative Genomic and Metabolomic Analysis of Twelve Strains of Pseudoalteromonas luteoviolacea.</title>
        <authorList>
            <person name="Vynne N.G."/>
            <person name="Mansson M."/>
            <person name="Gram L."/>
        </authorList>
    </citation>
    <scope>NUCLEOTIDE SEQUENCE [LARGE SCALE GENOMIC DNA]</scope>
    <source>
        <strain evidence="1 2">CPMOR-1</strain>
    </source>
</reference>
<comment type="caution">
    <text evidence="1">The sequence shown here is derived from an EMBL/GenBank/DDBJ whole genome shotgun (WGS) entry which is preliminary data.</text>
</comment>
<dbReference type="EMBL" id="AUYC01000046">
    <property type="protein sequence ID" value="KZN60235.1"/>
    <property type="molecule type" value="Genomic_DNA"/>
</dbReference>
<evidence type="ECO:0000313" key="2">
    <source>
        <dbReference type="Proteomes" id="UP000076486"/>
    </source>
</evidence>
<dbReference type="RefSeq" id="WP_063369349.1">
    <property type="nucleotide sequence ID" value="NZ_AUYC01000046.1"/>
</dbReference>
<gene>
    <name evidence="1" type="ORF">N473_24965</name>
</gene>
<sequence>MQKLMTRKQRDFKIKCLSALKKGVITAFILFIVTAFVYQAQVNADFVIESQTYDCSLGYCEVTIVAAASIDKRIPINVRVIGVQTKWIGDAQVNKQLFTEMFSEELSGKSSQTIRLRFKIPSLNQPDYLLISLKQPPS</sequence>
<organism evidence="1 2">
    <name type="scientific">Pseudoalteromonas luteoviolacea CPMOR-1</name>
    <dbReference type="NCBI Taxonomy" id="1365248"/>
    <lineage>
        <taxon>Bacteria</taxon>
        <taxon>Pseudomonadati</taxon>
        <taxon>Pseudomonadota</taxon>
        <taxon>Gammaproteobacteria</taxon>
        <taxon>Alteromonadales</taxon>
        <taxon>Pseudoalteromonadaceae</taxon>
        <taxon>Pseudoalteromonas</taxon>
    </lineage>
</organism>
<dbReference type="PATRIC" id="fig|1365248.3.peg.4117"/>
<dbReference type="Proteomes" id="UP000076486">
    <property type="component" value="Unassembled WGS sequence"/>
</dbReference>
<proteinExistence type="predicted"/>
<name>A0A167IY94_9GAMM</name>
<accession>A0A167IY94</accession>
<evidence type="ECO:0000313" key="1">
    <source>
        <dbReference type="EMBL" id="KZN60235.1"/>
    </source>
</evidence>
<protein>
    <submittedName>
        <fullName evidence="1">Uncharacterized protein</fullName>
    </submittedName>
</protein>
<dbReference type="AlphaFoldDB" id="A0A167IY94"/>